<feature type="repeat" description="WD" evidence="3">
    <location>
        <begin position="1140"/>
        <end position="1184"/>
    </location>
</feature>
<dbReference type="KEGG" id="sact:DMT42_34435"/>
<dbReference type="PANTHER" id="PTHR19848:SF8">
    <property type="entry name" value="F-BOX AND WD REPEAT DOMAIN CONTAINING 7"/>
    <property type="match status" value="1"/>
</dbReference>
<feature type="compositionally biased region" description="Basic and acidic residues" evidence="4">
    <location>
        <begin position="844"/>
        <end position="863"/>
    </location>
</feature>
<feature type="region of interest" description="Disordered" evidence="4">
    <location>
        <begin position="830"/>
        <end position="953"/>
    </location>
</feature>
<protein>
    <recommendedName>
        <fullName evidence="5">Orc1-like AAA ATPase domain-containing protein</fullName>
    </recommendedName>
</protein>
<dbReference type="Gene3D" id="3.40.50.1460">
    <property type="match status" value="1"/>
</dbReference>
<feature type="compositionally biased region" description="Low complexity" evidence="4">
    <location>
        <begin position="866"/>
        <end position="882"/>
    </location>
</feature>
<dbReference type="EMBL" id="CP029788">
    <property type="protein sequence ID" value="AWT46864.1"/>
    <property type="molecule type" value="Genomic_DNA"/>
</dbReference>
<dbReference type="InterPro" id="IPR027417">
    <property type="entry name" value="P-loop_NTPase"/>
</dbReference>
<dbReference type="PROSITE" id="PS50082">
    <property type="entry name" value="WD_REPEATS_2"/>
    <property type="match status" value="3"/>
</dbReference>
<dbReference type="InterPro" id="IPR011047">
    <property type="entry name" value="Quinoprotein_ADH-like_sf"/>
</dbReference>
<keyword evidence="1 3" id="KW-0853">WD repeat</keyword>
<dbReference type="Proteomes" id="UP000247634">
    <property type="component" value="Chromosome"/>
</dbReference>
<name>A0A2U9PD34_STRAS</name>
<dbReference type="Pfam" id="PF13191">
    <property type="entry name" value="AAA_16"/>
    <property type="match status" value="1"/>
</dbReference>
<evidence type="ECO:0000313" key="7">
    <source>
        <dbReference type="Proteomes" id="UP000247634"/>
    </source>
</evidence>
<dbReference type="OrthoDB" id="218695at2"/>
<dbReference type="InterPro" id="IPR001680">
    <property type="entry name" value="WD40_rpt"/>
</dbReference>
<evidence type="ECO:0000256" key="2">
    <source>
        <dbReference type="ARBA" id="ARBA00022737"/>
    </source>
</evidence>
<dbReference type="SUPFAM" id="SSF50998">
    <property type="entry name" value="Quinoprotein alcohol dehydrogenase-like"/>
    <property type="match status" value="2"/>
</dbReference>
<gene>
    <name evidence="6" type="ORF">DMT42_34435</name>
</gene>
<evidence type="ECO:0000256" key="1">
    <source>
        <dbReference type="ARBA" id="ARBA00022574"/>
    </source>
</evidence>
<dbReference type="Gene3D" id="2.130.10.10">
    <property type="entry name" value="YVTN repeat-like/Quinoprotein amine dehydrogenase"/>
    <property type="match status" value="3"/>
</dbReference>
<evidence type="ECO:0000259" key="5">
    <source>
        <dbReference type="Pfam" id="PF13191"/>
    </source>
</evidence>
<feature type="repeat" description="WD" evidence="3">
    <location>
        <begin position="1185"/>
        <end position="1228"/>
    </location>
</feature>
<dbReference type="PANTHER" id="PTHR19848">
    <property type="entry name" value="WD40 REPEAT PROTEIN"/>
    <property type="match status" value="1"/>
</dbReference>
<feature type="domain" description="Orc1-like AAA ATPase" evidence="5">
    <location>
        <begin position="299"/>
        <end position="449"/>
    </location>
</feature>
<keyword evidence="2" id="KW-0677">Repeat</keyword>
<dbReference type="CDD" id="cd00200">
    <property type="entry name" value="WD40"/>
    <property type="match status" value="1"/>
</dbReference>
<evidence type="ECO:0000256" key="3">
    <source>
        <dbReference type="PROSITE-ProRule" id="PRU00221"/>
    </source>
</evidence>
<feature type="compositionally biased region" description="Basic and acidic residues" evidence="4">
    <location>
        <begin position="888"/>
        <end position="907"/>
    </location>
</feature>
<dbReference type="RefSeq" id="WP_110634350.1">
    <property type="nucleotide sequence ID" value="NZ_CP029788.1"/>
</dbReference>
<sequence>MTAHALVVGAGGFPQPSSGEEDRAAGRVVLRPLPSVAQAVPEVARALDAAGVRVADLLLDPTLREWEDAWRRVREEAGKEPVIVHFGGHGLVVDTDLYLAVSDTDPRPGFVHGSAVDVELLLRTVDRGPGGPVLFLLDVCGAGAALRPQLVAKLAGVRHRKAWVIAACPAEEITYGARFSTAVAAVLEDLAQRRVFVGSALRYVPVEQLAARIDQVMARADAARGEPKQDVVRTADDAAVLPPPPFLANPYYRSRASDAYLAHLDGGLDHFAQALDPRFDIVHFAGRAAGGAGGAGVFRFSGRRRQLARLREWLDGPAGTEDRLLVVTGSPGAGKSALLGVAVCSVHPELEGLRARLGLEAFRPRPDPRLLAVHARQLTTRQVVGSLHRQILAAVAGPADGAPYEPERAVGTGELFDALARAGGATVVVDALDEADDPEELLREVLLPLAGRPDPGTAPGCRVLLGTRLWPDALRELRAVLEGRPALRIDLDDERPQVLADDLGVYLEKLLDPHYPAGTARELAARLAHSVEHGAFLTAFLYGTHLRARHAAGDPPGPEEALAGLPLDLPGMLDLNLRTLHAEDPWTGPVLAAVGRAAGSGMPLELVHAVALALAPAARGPLPAPRRDDTRAALDHARFYLRRTADGDRPVYRFFHQALADRMAPLAAPGAVLRALLEQVPVVDGVRDWSAADPYLRRHAADHAAEAGTEALDALLSDAGHLLHAEPERLAPHLHRARGAPARRHADVYRQTTAHHPLRHSLTARRDLLALEAAVWQDTDLAAALGAATGPPPPLVRPHWALSRTAAAARLHTLGPHPGPVHRVLLTDASGGDAGTAVAGGPEARARTEEVTRETSDPVRSEDTSGVTAAADARAHDAGTAVVAGPEDQARTEEVTRETSDPVRSEDPGGVTAAADARAHDAGTAGAGGPEDRARTEDVAHETGGAAGSGDTAGVTAAADARAHDAGTAGAAGPARTGSKAVVTAWADGRVRRWDPLRGEALGGLDGIDGPVRAADTVRDGDGRLLLVCAGGDRLTVHDLGTGALRHRLALNGVPPPSLLTALTLPDGGARAVTAGDGRTVQVWDLDAGRLLFTRDSPMTVVRALVAGTLPDGRTAMLAAGDEYLAMVWDLRTGRRLHRLGPHGDFVRAAALARRTDGGAVAVTGGADARLHVWDLSDGHALHTLSGHRDWITALAAGRAGGRCLAVSGDRQGRLLVWDLDTGRPVRELPGRQGVITCVALSGAVGAGLAVAGCADGRVAVWDLGTGVRTHGFAAHRSGVYDVAVGRVEDRLVVVSGGGDGRAVVWDVTPGEGGGEAAPDGVAVAEGEARAGAAGVDGTALGWGGPSAAVALCVPRTGPALLVTADGRTLEAREFTTGRRRFRLALPAPVPWGRAVAAAELPDLGRVAVTAGRDGVVRTWDLTTGTLACSFSGPSRRIRTPAVTSLPGGRAVLVAGEDDGTANVRDLTTGELLAVFPGHAGRLRALTTPDVPGAPPAAVSADDSGAVLLWDLLSGEPITVLTRTGPPVHAVAAAALPDGRAVVVAGGAGGEVRLWDLSAPGAAEHLTGLERRVNVLATTRLADGTVVAVGGGEDGRLAFWDLAARTELRPSYHLPGAVTALAACPEGIAVAHTAGTAALGWTAGQPA</sequence>
<dbReference type="InterPro" id="IPR041664">
    <property type="entry name" value="AAA_16"/>
</dbReference>
<keyword evidence="7" id="KW-1185">Reference proteome</keyword>
<dbReference type="SMART" id="SM00320">
    <property type="entry name" value="WD40"/>
    <property type="match status" value="9"/>
</dbReference>
<proteinExistence type="predicted"/>
<feature type="compositionally biased region" description="Basic and acidic residues" evidence="4">
    <location>
        <begin position="930"/>
        <end position="941"/>
    </location>
</feature>
<dbReference type="InterPro" id="IPR015943">
    <property type="entry name" value="WD40/YVTN_repeat-like_dom_sf"/>
</dbReference>
<accession>A0A2U9PD34</accession>
<dbReference type="PROSITE" id="PS00678">
    <property type="entry name" value="WD_REPEATS_1"/>
    <property type="match status" value="3"/>
</dbReference>
<evidence type="ECO:0000256" key="4">
    <source>
        <dbReference type="SAM" id="MobiDB-lite"/>
    </source>
</evidence>
<dbReference type="Pfam" id="PF00400">
    <property type="entry name" value="WD40"/>
    <property type="match status" value="2"/>
</dbReference>
<organism evidence="6 7">
    <name type="scientific">Streptomyces actuosus</name>
    <dbReference type="NCBI Taxonomy" id="1885"/>
    <lineage>
        <taxon>Bacteria</taxon>
        <taxon>Bacillati</taxon>
        <taxon>Actinomycetota</taxon>
        <taxon>Actinomycetes</taxon>
        <taxon>Kitasatosporales</taxon>
        <taxon>Streptomycetaceae</taxon>
        <taxon>Streptomyces</taxon>
    </lineage>
</organism>
<evidence type="ECO:0000313" key="6">
    <source>
        <dbReference type="EMBL" id="AWT46864.1"/>
    </source>
</evidence>
<dbReference type="InterPro" id="IPR019775">
    <property type="entry name" value="WD40_repeat_CS"/>
</dbReference>
<reference evidence="6 7" key="1">
    <citation type="submission" date="2018-06" db="EMBL/GenBank/DDBJ databases">
        <title>The complete genome sequence of a nosiheptide producer Streptomyces actuosus ATCC 25421: deducing the ability of producing a new class III lantibiotics.</title>
        <authorList>
            <person name="Liu W."/>
            <person name="Sun F."/>
            <person name="Hu Y."/>
        </authorList>
    </citation>
    <scope>NUCLEOTIDE SEQUENCE [LARGE SCALE GENOMIC DNA]</scope>
    <source>
        <strain evidence="6 7">ATCC 25421</strain>
    </source>
</reference>
<feature type="repeat" description="WD" evidence="3">
    <location>
        <begin position="1405"/>
        <end position="1430"/>
    </location>
</feature>
<dbReference type="SUPFAM" id="SSF52540">
    <property type="entry name" value="P-loop containing nucleoside triphosphate hydrolases"/>
    <property type="match status" value="1"/>
</dbReference>